<dbReference type="PANTHER" id="PTHR44757:SF2">
    <property type="entry name" value="BIOFILM ARCHITECTURE MAINTENANCE PROTEIN MBAA"/>
    <property type="match status" value="1"/>
</dbReference>
<reference evidence="4 5" key="1">
    <citation type="submission" date="2023-07" db="EMBL/GenBank/DDBJ databases">
        <title>Genomic Encyclopedia of Type Strains, Phase IV (KMG-IV): sequencing the most valuable type-strain genomes for metagenomic binning, comparative biology and taxonomic classification.</title>
        <authorList>
            <person name="Goeker M."/>
        </authorList>
    </citation>
    <scope>NUCLEOTIDE SEQUENCE [LARGE SCALE GENOMIC DNA]</scope>
    <source>
        <strain evidence="4 5">DSM 1112</strain>
    </source>
</reference>
<dbReference type="NCBIfam" id="TIGR00254">
    <property type="entry name" value="GGDEF"/>
    <property type="match status" value="1"/>
</dbReference>
<feature type="domain" description="EAL" evidence="2">
    <location>
        <begin position="262"/>
        <end position="512"/>
    </location>
</feature>
<feature type="transmembrane region" description="Helical" evidence="1">
    <location>
        <begin position="40"/>
        <end position="63"/>
    </location>
</feature>
<dbReference type="Gene3D" id="3.30.70.270">
    <property type="match status" value="1"/>
</dbReference>
<comment type="caution">
    <text evidence="4">The sequence shown here is derived from an EMBL/GenBank/DDBJ whole genome shotgun (WGS) entry which is preliminary data.</text>
</comment>
<dbReference type="InterPro" id="IPR000160">
    <property type="entry name" value="GGDEF_dom"/>
</dbReference>
<feature type="domain" description="GGDEF" evidence="3">
    <location>
        <begin position="120"/>
        <end position="254"/>
    </location>
</feature>
<dbReference type="PROSITE" id="PS50887">
    <property type="entry name" value="GGDEF"/>
    <property type="match status" value="1"/>
</dbReference>
<accession>A0ABU0BRT2</accession>
<evidence type="ECO:0000259" key="3">
    <source>
        <dbReference type="PROSITE" id="PS50887"/>
    </source>
</evidence>
<dbReference type="InterPro" id="IPR035919">
    <property type="entry name" value="EAL_sf"/>
</dbReference>
<proteinExistence type="predicted"/>
<evidence type="ECO:0000259" key="2">
    <source>
        <dbReference type="PROSITE" id="PS50883"/>
    </source>
</evidence>
<dbReference type="Proteomes" id="UP001230207">
    <property type="component" value="Unassembled WGS sequence"/>
</dbReference>
<feature type="transmembrane region" description="Helical" evidence="1">
    <location>
        <begin position="12"/>
        <end position="34"/>
    </location>
</feature>
<dbReference type="Pfam" id="PF00563">
    <property type="entry name" value="EAL"/>
    <property type="match status" value="1"/>
</dbReference>
<dbReference type="Gene3D" id="3.20.20.450">
    <property type="entry name" value="EAL domain"/>
    <property type="match status" value="1"/>
</dbReference>
<evidence type="ECO:0000313" key="5">
    <source>
        <dbReference type="Proteomes" id="UP001230207"/>
    </source>
</evidence>
<keyword evidence="5" id="KW-1185">Reference proteome</keyword>
<dbReference type="SUPFAM" id="SSF141868">
    <property type="entry name" value="EAL domain-like"/>
    <property type="match status" value="1"/>
</dbReference>
<protein>
    <submittedName>
        <fullName evidence="4">Diguanylate cyclase (GGDEF)-like protein</fullName>
    </submittedName>
</protein>
<dbReference type="EMBL" id="JAUSVF010000001">
    <property type="protein sequence ID" value="MDQ0320959.1"/>
    <property type="molecule type" value="Genomic_DNA"/>
</dbReference>
<dbReference type="InterPro" id="IPR001633">
    <property type="entry name" value="EAL_dom"/>
</dbReference>
<dbReference type="Pfam" id="PF00990">
    <property type="entry name" value="GGDEF"/>
    <property type="match status" value="1"/>
</dbReference>
<dbReference type="PROSITE" id="PS50883">
    <property type="entry name" value="EAL"/>
    <property type="match status" value="1"/>
</dbReference>
<keyword evidence="1" id="KW-0812">Transmembrane</keyword>
<dbReference type="InterPro" id="IPR052155">
    <property type="entry name" value="Biofilm_reg_signaling"/>
</dbReference>
<dbReference type="SUPFAM" id="SSF55073">
    <property type="entry name" value="Nucleotide cyclase"/>
    <property type="match status" value="1"/>
</dbReference>
<name>A0ABU0BRT2_9HYPH</name>
<sequence>MFKVFPLSSELRNAIVGMVAGALLPTALLYGHGIFGGGSFLSFGATALFSAIVLPLMSGALIFQWSRSRARLVEELERRRETEQQLSRAVHTDQLTGVANRFALERDMNMQSPETDGENGYGALLLLDLDRFKFVNDTMGHDAGDQLLITLSRRLTGTLNGIAGVYRLGGDEFVVLISGAPSEGKVQDIISAVEALFTEPFELDAGKFWTCASIGVALAQDSDGSMTELLKQADLALYKAKEIPGNSHVYYSLEMAQEACRKLEIEHDLSRALAAGEFFLQYQPIVGVESRAVRSFEALIRWHHPQKGIIQPDVFIGAAEKTGMILPIGNWVMRTACQEASHWPSPTGVAVNVAGDQFKDRSFVPYVKQCLADAGLAPGRLTIEVTESIFSVDAAVICESLAELRSHGVRIALDDFGVGFSSINNLRRFPLDQLKVDRSFTRAMLANSRDAELVDIILQLGNTFQVSTTIEGIETEGQMEFVRALGASEAQGFLISRPVGAEDVMGILDRDLLKGEGRLA</sequence>
<evidence type="ECO:0000313" key="4">
    <source>
        <dbReference type="EMBL" id="MDQ0320959.1"/>
    </source>
</evidence>
<dbReference type="InterPro" id="IPR043128">
    <property type="entry name" value="Rev_trsase/Diguanyl_cyclase"/>
</dbReference>
<keyword evidence="1" id="KW-1133">Transmembrane helix</keyword>
<dbReference type="SMART" id="SM00267">
    <property type="entry name" value="GGDEF"/>
    <property type="match status" value="1"/>
</dbReference>
<dbReference type="SMART" id="SM00052">
    <property type="entry name" value="EAL"/>
    <property type="match status" value="1"/>
</dbReference>
<dbReference type="CDD" id="cd01949">
    <property type="entry name" value="GGDEF"/>
    <property type="match status" value="1"/>
</dbReference>
<evidence type="ECO:0000256" key="1">
    <source>
        <dbReference type="SAM" id="Phobius"/>
    </source>
</evidence>
<dbReference type="PANTHER" id="PTHR44757">
    <property type="entry name" value="DIGUANYLATE CYCLASE DGCP"/>
    <property type="match status" value="1"/>
</dbReference>
<keyword evidence="1" id="KW-0472">Membrane</keyword>
<gene>
    <name evidence="4" type="ORF">QO002_003097</name>
</gene>
<organism evidence="4 5">
    <name type="scientific">Pararhizobium capsulatum DSM 1112</name>
    <dbReference type="NCBI Taxonomy" id="1121113"/>
    <lineage>
        <taxon>Bacteria</taxon>
        <taxon>Pseudomonadati</taxon>
        <taxon>Pseudomonadota</taxon>
        <taxon>Alphaproteobacteria</taxon>
        <taxon>Hyphomicrobiales</taxon>
        <taxon>Rhizobiaceae</taxon>
        <taxon>Rhizobium/Agrobacterium group</taxon>
        <taxon>Pararhizobium</taxon>
    </lineage>
</organism>
<dbReference type="InterPro" id="IPR029787">
    <property type="entry name" value="Nucleotide_cyclase"/>
</dbReference>
<dbReference type="CDD" id="cd01948">
    <property type="entry name" value="EAL"/>
    <property type="match status" value="1"/>
</dbReference>